<dbReference type="PANTHER" id="PTHR42760:SF40">
    <property type="entry name" value="3-OXOACYL-[ACYL-CARRIER-PROTEIN] REDUCTASE, CHLOROPLASTIC"/>
    <property type="match status" value="1"/>
</dbReference>
<name>A0A3N0CCX6_9ACTN</name>
<evidence type="ECO:0000256" key="3">
    <source>
        <dbReference type="ARBA" id="ARBA00023027"/>
    </source>
</evidence>
<evidence type="ECO:0000313" key="5">
    <source>
        <dbReference type="EMBL" id="RNL61307.1"/>
    </source>
</evidence>
<dbReference type="GO" id="GO:0030497">
    <property type="term" value="P:fatty acid elongation"/>
    <property type="evidence" value="ECO:0007669"/>
    <property type="project" value="TreeGrafter"/>
</dbReference>
<gene>
    <name evidence="5" type="ORF">EFK50_18275</name>
</gene>
<dbReference type="PROSITE" id="PS00061">
    <property type="entry name" value="ADH_SHORT"/>
    <property type="match status" value="1"/>
</dbReference>
<comment type="similarity">
    <text evidence="1 4">Belongs to the short-chain dehydrogenases/reductases (SDR) family.</text>
</comment>
<dbReference type="NCBIfam" id="NF009467">
    <property type="entry name" value="PRK12826.1-3"/>
    <property type="match status" value="1"/>
</dbReference>
<dbReference type="NCBIfam" id="TIGR03971">
    <property type="entry name" value="SDR_subfam_1"/>
    <property type="match status" value="1"/>
</dbReference>
<evidence type="ECO:0000313" key="6">
    <source>
        <dbReference type="Proteomes" id="UP000267128"/>
    </source>
</evidence>
<proteinExistence type="inferred from homology"/>
<protein>
    <submittedName>
        <fullName evidence="5">NAD(P)-dependent oxidoreductase</fullName>
    </submittedName>
</protein>
<dbReference type="InterPro" id="IPR023985">
    <property type="entry name" value="SDR_subfam_1"/>
</dbReference>
<dbReference type="Pfam" id="PF00106">
    <property type="entry name" value="adh_short"/>
    <property type="match status" value="1"/>
</dbReference>
<accession>A0A3N0CCX6</accession>
<dbReference type="Gene3D" id="3.40.50.720">
    <property type="entry name" value="NAD(P)-binding Rossmann-like Domain"/>
    <property type="match status" value="1"/>
</dbReference>
<evidence type="ECO:0000256" key="4">
    <source>
        <dbReference type="RuleBase" id="RU000363"/>
    </source>
</evidence>
<dbReference type="PRINTS" id="PR00081">
    <property type="entry name" value="GDHRDH"/>
</dbReference>
<dbReference type="FunFam" id="3.40.50.720:FF:000084">
    <property type="entry name" value="Short-chain dehydrogenase reductase"/>
    <property type="match status" value="1"/>
</dbReference>
<dbReference type="EMBL" id="RJSE01000008">
    <property type="protein sequence ID" value="RNL61307.1"/>
    <property type="molecule type" value="Genomic_DNA"/>
</dbReference>
<reference evidence="5 6" key="1">
    <citation type="submission" date="2018-11" db="EMBL/GenBank/DDBJ databases">
        <authorList>
            <person name="Li F."/>
        </authorList>
    </citation>
    <scope>NUCLEOTIDE SEQUENCE [LARGE SCALE GENOMIC DNA]</scope>
    <source>
        <strain evidence="5 6">Gsoil 097</strain>
    </source>
</reference>
<comment type="caution">
    <text evidence="5">The sequence shown here is derived from an EMBL/GenBank/DDBJ whole genome shotgun (WGS) entry which is preliminary data.</text>
</comment>
<dbReference type="OrthoDB" id="3206777at2"/>
<dbReference type="PANTHER" id="PTHR42760">
    <property type="entry name" value="SHORT-CHAIN DEHYDROGENASES/REDUCTASES FAMILY MEMBER"/>
    <property type="match status" value="1"/>
</dbReference>
<organism evidence="5 6">
    <name type="scientific">Nocardioides marmoriginsengisoli</name>
    <dbReference type="NCBI Taxonomy" id="661483"/>
    <lineage>
        <taxon>Bacteria</taxon>
        <taxon>Bacillati</taxon>
        <taxon>Actinomycetota</taxon>
        <taxon>Actinomycetes</taxon>
        <taxon>Propionibacteriales</taxon>
        <taxon>Nocardioidaceae</taxon>
        <taxon>Nocardioides</taxon>
    </lineage>
</organism>
<dbReference type="AlphaFoldDB" id="A0A3N0CCX6"/>
<evidence type="ECO:0000256" key="2">
    <source>
        <dbReference type="ARBA" id="ARBA00023002"/>
    </source>
</evidence>
<dbReference type="Proteomes" id="UP000267128">
    <property type="component" value="Unassembled WGS sequence"/>
</dbReference>
<dbReference type="InterPro" id="IPR002347">
    <property type="entry name" value="SDR_fam"/>
</dbReference>
<dbReference type="InterPro" id="IPR020904">
    <property type="entry name" value="Sc_DH/Rdtase_CS"/>
</dbReference>
<dbReference type="RefSeq" id="WP_123229018.1">
    <property type="nucleotide sequence ID" value="NZ_RJSE01000008.1"/>
</dbReference>
<dbReference type="CDD" id="cd05233">
    <property type="entry name" value="SDR_c"/>
    <property type="match status" value="1"/>
</dbReference>
<sequence>MGKLDGKVALITGAARGQGRAHALAMAREGATIVAADLCRDLETVPYPLGTTADLAETKAAVEATGSRCVTAEVDVRDTEALAALVADTVAQLGSIDICVANAGVCGFGQFWEITDQAWDEMIGVDLTGVFKTLRAVVPRMLAQGSGRIVATSSMAGHMGVPNLAHYVAAKWGVIGLVKTLALELAQHGVTVNAVCPATVDTPMVHNAPFYGLFCPDQDAPTKESVEPSYAAMSPMGIPWVSPDDIAQAALYLVSDEARYVNGSTLDVSTAASAGLPG</sequence>
<dbReference type="PRINTS" id="PR00080">
    <property type="entry name" value="SDRFAMILY"/>
</dbReference>
<keyword evidence="3" id="KW-0520">NAD</keyword>
<dbReference type="InterPro" id="IPR036291">
    <property type="entry name" value="NAD(P)-bd_dom_sf"/>
</dbReference>
<dbReference type="SUPFAM" id="SSF51735">
    <property type="entry name" value="NAD(P)-binding Rossmann-fold domains"/>
    <property type="match status" value="1"/>
</dbReference>
<keyword evidence="6" id="KW-1185">Reference proteome</keyword>
<keyword evidence="2" id="KW-0560">Oxidoreductase</keyword>
<dbReference type="GO" id="GO:0016616">
    <property type="term" value="F:oxidoreductase activity, acting on the CH-OH group of donors, NAD or NADP as acceptor"/>
    <property type="evidence" value="ECO:0007669"/>
    <property type="project" value="TreeGrafter"/>
</dbReference>
<evidence type="ECO:0000256" key="1">
    <source>
        <dbReference type="ARBA" id="ARBA00006484"/>
    </source>
</evidence>